<sequence length="94" mass="10262">MTVTAGTKRRAPLKIDPAADELISPAAHFLGMTKKDFVTDAAKAYLEQRREEIRRGMIEAMKVLDGSLTSSVAMLTGLSPERIEQLGGVGDWED</sequence>
<evidence type="ECO:0000313" key="2">
    <source>
        <dbReference type="Proteomes" id="UP000805614"/>
    </source>
</evidence>
<name>A0ABR7LYZ1_9ACTN</name>
<dbReference type="EMBL" id="JABVEC010000030">
    <property type="protein sequence ID" value="MBC6469690.1"/>
    <property type="molecule type" value="Genomic_DNA"/>
</dbReference>
<proteinExistence type="predicted"/>
<reference evidence="1 2" key="1">
    <citation type="submission" date="2020-06" db="EMBL/GenBank/DDBJ databases">
        <title>Actinomadura xiongansis sp. nov., isolated from soil of Baiyangdian.</title>
        <authorList>
            <person name="Zhang X."/>
        </authorList>
    </citation>
    <scope>NUCLEOTIDE SEQUENCE [LARGE SCALE GENOMIC DNA]</scope>
    <source>
        <strain evidence="1 2">HBUM206468</strain>
    </source>
</reference>
<evidence type="ECO:0000313" key="1">
    <source>
        <dbReference type="EMBL" id="MBC6469690.1"/>
    </source>
</evidence>
<protein>
    <submittedName>
        <fullName evidence="1">Uncharacterized protein</fullName>
    </submittedName>
</protein>
<comment type="caution">
    <text evidence="1">The sequence shown here is derived from an EMBL/GenBank/DDBJ whole genome shotgun (WGS) entry which is preliminary data.</text>
</comment>
<dbReference type="RefSeq" id="WP_187246736.1">
    <property type="nucleotide sequence ID" value="NZ_BAAAOK010000006.1"/>
</dbReference>
<gene>
    <name evidence="1" type="ORF">HKK74_29990</name>
</gene>
<accession>A0ABR7LYZ1</accession>
<dbReference type="Proteomes" id="UP000805614">
    <property type="component" value="Unassembled WGS sequence"/>
</dbReference>
<keyword evidence="2" id="KW-1185">Reference proteome</keyword>
<organism evidence="1 2">
    <name type="scientific">Actinomadura alba</name>
    <dbReference type="NCBI Taxonomy" id="406431"/>
    <lineage>
        <taxon>Bacteria</taxon>
        <taxon>Bacillati</taxon>
        <taxon>Actinomycetota</taxon>
        <taxon>Actinomycetes</taxon>
        <taxon>Streptosporangiales</taxon>
        <taxon>Thermomonosporaceae</taxon>
        <taxon>Actinomadura</taxon>
    </lineage>
</organism>